<name>A0A840NHZ7_9PSEU</name>
<gene>
    <name evidence="2" type="ORF">BJ969_000975</name>
</gene>
<dbReference type="PANTHER" id="PTHR42685">
    <property type="entry name" value="GERANYLGERANYL DIPHOSPHATE REDUCTASE"/>
    <property type="match status" value="1"/>
</dbReference>
<keyword evidence="3" id="KW-1185">Reference proteome</keyword>
<dbReference type="PANTHER" id="PTHR42685:SF22">
    <property type="entry name" value="CONDITIONED MEDIUM FACTOR RECEPTOR 1"/>
    <property type="match status" value="1"/>
</dbReference>
<dbReference type="GO" id="GO:0016628">
    <property type="term" value="F:oxidoreductase activity, acting on the CH-CH group of donors, NAD or NADP as acceptor"/>
    <property type="evidence" value="ECO:0007669"/>
    <property type="project" value="InterPro"/>
</dbReference>
<dbReference type="InterPro" id="IPR036188">
    <property type="entry name" value="FAD/NAD-bd_sf"/>
</dbReference>
<dbReference type="Pfam" id="PF01494">
    <property type="entry name" value="FAD_binding_3"/>
    <property type="match status" value="1"/>
</dbReference>
<feature type="domain" description="FAD-binding" evidence="1">
    <location>
        <begin position="7"/>
        <end position="327"/>
    </location>
</feature>
<reference evidence="2 3" key="1">
    <citation type="submission" date="2020-08" db="EMBL/GenBank/DDBJ databases">
        <title>Sequencing the genomes of 1000 actinobacteria strains.</title>
        <authorList>
            <person name="Klenk H.-P."/>
        </authorList>
    </citation>
    <scope>NUCLEOTIDE SEQUENCE [LARGE SCALE GENOMIC DNA]</scope>
    <source>
        <strain evidence="2 3">DSM 45582</strain>
    </source>
</reference>
<sequence length="407" mass="43807">MTQESFDIVVVGAGPAGSVAAYSAARRGLRVALVDRATFPRDKTCGDGVGPGAVEVIHRLGLGNVFADRTPINDVTIFGPAGEQLHSAISRDDGRVAHGHVISRLELDDRLVRAAMRAGAADFTGMRYLSMVDGPSTREVRLRAADGTLRSINARLVVGSDGAHSAIRKELSSETDSARAKKHRGLASRAYAESGDFQPGGKIGPRLLFEFRADLLPHYAWLFPLTNGLVNIGIVGSLKSMQDRGDDIKALTSTFADSVRARGIELGELHDQRAYHLPHVGGLAKMAHPRAVLIGDAASMINPVSGEGIAYAVSAAERLVEALPPSLDDGAALAAALTGFEADFRRRYRAHFVSSLVSQRLLRNPRWASALLRTARHDPRMLADGVEMLFGFGRIHASTVLRILRFW</sequence>
<dbReference type="Gene3D" id="3.50.50.60">
    <property type="entry name" value="FAD/NAD(P)-binding domain"/>
    <property type="match status" value="1"/>
</dbReference>
<comment type="caution">
    <text evidence="2">The sequence shown here is derived from an EMBL/GenBank/DDBJ whole genome shotgun (WGS) entry which is preliminary data.</text>
</comment>
<proteinExistence type="predicted"/>
<dbReference type="RefSeq" id="WP_184477679.1">
    <property type="nucleotide sequence ID" value="NZ_JACHIV010000001.1"/>
</dbReference>
<protein>
    <submittedName>
        <fullName evidence="2">Geranylgeranyl reductase family protein</fullName>
    </submittedName>
</protein>
<dbReference type="SUPFAM" id="SSF51905">
    <property type="entry name" value="FAD/NAD(P)-binding domain"/>
    <property type="match status" value="1"/>
</dbReference>
<dbReference type="InterPro" id="IPR002938">
    <property type="entry name" value="FAD-bd"/>
</dbReference>
<dbReference type="EMBL" id="JACHIV010000001">
    <property type="protein sequence ID" value="MBB5067887.1"/>
    <property type="molecule type" value="Genomic_DNA"/>
</dbReference>
<accession>A0A840NHZ7</accession>
<evidence type="ECO:0000313" key="3">
    <source>
        <dbReference type="Proteomes" id="UP000580474"/>
    </source>
</evidence>
<dbReference type="Proteomes" id="UP000580474">
    <property type="component" value="Unassembled WGS sequence"/>
</dbReference>
<dbReference type="InterPro" id="IPR050407">
    <property type="entry name" value="Geranylgeranyl_reductase"/>
</dbReference>
<dbReference type="NCBIfam" id="TIGR02032">
    <property type="entry name" value="GG-red-SF"/>
    <property type="match status" value="1"/>
</dbReference>
<organism evidence="2 3">
    <name type="scientific">Saccharopolyspora gloriosae</name>
    <dbReference type="NCBI Taxonomy" id="455344"/>
    <lineage>
        <taxon>Bacteria</taxon>
        <taxon>Bacillati</taxon>
        <taxon>Actinomycetota</taxon>
        <taxon>Actinomycetes</taxon>
        <taxon>Pseudonocardiales</taxon>
        <taxon>Pseudonocardiaceae</taxon>
        <taxon>Saccharopolyspora</taxon>
    </lineage>
</organism>
<evidence type="ECO:0000259" key="1">
    <source>
        <dbReference type="Pfam" id="PF01494"/>
    </source>
</evidence>
<dbReference type="PRINTS" id="PR00420">
    <property type="entry name" value="RNGMNOXGNASE"/>
</dbReference>
<evidence type="ECO:0000313" key="2">
    <source>
        <dbReference type="EMBL" id="MBB5067887.1"/>
    </source>
</evidence>
<dbReference type="AlphaFoldDB" id="A0A840NHZ7"/>
<dbReference type="InterPro" id="IPR011777">
    <property type="entry name" value="Geranylgeranyl_Rdtase_fam"/>
</dbReference>
<dbReference type="GO" id="GO:0071949">
    <property type="term" value="F:FAD binding"/>
    <property type="evidence" value="ECO:0007669"/>
    <property type="project" value="InterPro"/>
</dbReference>